<feature type="region of interest" description="Disordered" evidence="1">
    <location>
        <begin position="1"/>
        <end position="33"/>
    </location>
</feature>
<sequence length="110" mass="11716">MREGIDTSSRRPTCRVIRSRPLPPDPLSPAFPPLGPRPFAVTIPPFGRLSLELQCEAQTVNGCDVVQAGNCSFQDPAASLLKEATPMSLETTCPEGPARSTPASTVLLMP</sequence>
<feature type="compositionally biased region" description="Pro residues" evidence="1">
    <location>
        <begin position="21"/>
        <end position="33"/>
    </location>
</feature>
<comment type="caution">
    <text evidence="2">The sequence shown here is derived from an EMBL/GenBank/DDBJ whole genome shotgun (WGS) entry which is preliminary data.</text>
</comment>
<name>A0A401S879_CHIPU</name>
<dbReference type="AlphaFoldDB" id="A0A401S879"/>
<reference evidence="2 3" key="1">
    <citation type="journal article" date="2018" name="Nat. Ecol. Evol.">
        <title>Shark genomes provide insights into elasmobranch evolution and the origin of vertebrates.</title>
        <authorList>
            <person name="Hara Y"/>
            <person name="Yamaguchi K"/>
            <person name="Onimaru K"/>
            <person name="Kadota M"/>
            <person name="Koyanagi M"/>
            <person name="Keeley SD"/>
            <person name="Tatsumi K"/>
            <person name="Tanaka K"/>
            <person name="Motone F"/>
            <person name="Kageyama Y"/>
            <person name="Nozu R"/>
            <person name="Adachi N"/>
            <person name="Nishimura O"/>
            <person name="Nakagawa R"/>
            <person name="Tanegashima C"/>
            <person name="Kiyatake I"/>
            <person name="Matsumoto R"/>
            <person name="Murakumo K"/>
            <person name="Nishida K"/>
            <person name="Terakita A"/>
            <person name="Kuratani S"/>
            <person name="Sato K"/>
            <person name="Hyodo S Kuraku.S."/>
        </authorList>
    </citation>
    <scope>NUCLEOTIDE SEQUENCE [LARGE SCALE GENOMIC DNA]</scope>
</reference>
<gene>
    <name evidence="2" type="ORF">chiPu_0005022</name>
</gene>
<evidence type="ECO:0000256" key="1">
    <source>
        <dbReference type="SAM" id="MobiDB-lite"/>
    </source>
</evidence>
<evidence type="ECO:0000313" key="2">
    <source>
        <dbReference type="EMBL" id="GCC26604.1"/>
    </source>
</evidence>
<dbReference type="Proteomes" id="UP000287033">
    <property type="component" value="Unassembled WGS sequence"/>
</dbReference>
<keyword evidence="3" id="KW-1185">Reference proteome</keyword>
<organism evidence="2 3">
    <name type="scientific">Chiloscyllium punctatum</name>
    <name type="common">Brownbanded bambooshark</name>
    <name type="synonym">Hemiscyllium punctatum</name>
    <dbReference type="NCBI Taxonomy" id="137246"/>
    <lineage>
        <taxon>Eukaryota</taxon>
        <taxon>Metazoa</taxon>
        <taxon>Chordata</taxon>
        <taxon>Craniata</taxon>
        <taxon>Vertebrata</taxon>
        <taxon>Chondrichthyes</taxon>
        <taxon>Elasmobranchii</taxon>
        <taxon>Galeomorphii</taxon>
        <taxon>Galeoidea</taxon>
        <taxon>Orectolobiformes</taxon>
        <taxon>Hemiscylliidae</taxon>
        <taxon>Chiloscyllium</taxon>
    </lineage>
</organism>
<evidence type="ECO:0000313" key="3">
    <source>
        <dbReference type="Proteomes" id="UP000287033"/>
    </source>
</evidence>
<accession>A0A401S879</accession>
<protein>
    <submittedName>
        <fullName evidence="2">Uncharacterized protein</fullName>
    </submittedName>
</protein>
<proteinExistence type="predicted"/>
<dbReference type="EMBL" id="BEZZ01000131">
    <property type="protein sequence ID" value="GCC26604.1"/>
    <property type="molecule type" value="Genomic_DNA"/>
</dbReference>
<feature type="region of interest" description="Disordered" evidence="1">
    <location>
        <begin position="89"/>
        <end position="110"/>
    </location>
</feature>